<dbReference type="AlphaFoldDB" id="A0A1D4QA87"/>
<dbReference type="GO" id="GO:0046872">
    <property type="term" value="F:metal ion binding"/>
    <property type="evidence" value="ECO:0007669"/>
    <property type="project" value="InterPro"/>
</dbReference>
<dbReference type="EMBL" id="FMPG01000014">
    <property type="protein sequence ID" value="SCT37275.1"/>
    <property type="molecule type" value="Genomic_DNA"/>
</dbReference>
<evidence type="ECO:0000313" key="3">
    <source>
        <dbReference type="EMBL" id="SCT32140.1"/>
    </source>
</evidence>
<dbReference type="EMBL" id="FMPI01000019">
    <property type="protein sequence ID" value="SCT32140.1"/>
    <property type="molecule type" value="Genomic_DNA"/>
</dbReference>
<feature type="domain" description="ATP-grasp" evidence="2">
    <location>
        <begin position="141"/>
        <end position="333"/>
    </location>
</feature>
<reference evidence="3 5" key="2">
    <citation type="submission" date="2016-09" db="EMBL/GenBank/DDBJ databases">
        <authorList>
            <consortium name="Pathogen Informatics"/>
            <person name="Sun Q."/>
            <person name="Inoue M."/>
        </authorList>
    </citation>
    <scope>NUCLEOTIDE SEQUENCE [LARGE SCALE GENOMIC DNA]</scope>
    <source>
        <strain evidence="3 5">82C</strain>
    </source>
</reference>
<dbReference type="InterPro" id="IPR011761">
    <property type="entry name" value="ATP-grasp"/>
</dbReference>
<proteinExistence type="predicted"/>
<protein>
    <submittedName>
        <fullName evidence="4">ATP-grasp domain protein</fullName>
    </submittedName>
</protein>
<keyword evidence="1" id="KW-0067">ATP-binding</keyword>
<evidence type="ECO:0000259" key="2">
    <source>
        <dbReference type="PROSITE" id="PS50975"/>
    </source>
</evidence>
<dbReference type="Proteomes" id="UP000095768">
    <property type="component" value="Unassembled WGS sequence"/>
</dbReference>
<dbReference type="InterPro" id="IPR053269">
    <property type="entry name" value="Asp-Met_ligase"/>
</dbReference>
<accession>A0A1D4QA87</accession>
<name>A0A1D4QA87_9STAP</name>
<reference evidence="4 6" key="1">
    <citation type="submission" date="2016-09" db="EMBL/GenBank/DDBJ databases">
        <authorList>
            <consortium name="Pathogen Informatics"/>
        </authorList>
    </citation>
    <scope>NUCLEOTIDE SEQUENCE [LARGE SCALE GENOMIC DNA]</scope>
    <source>
        <strain evidence="4 6">82B</strain>
    </source>
</reference>
<dbReference type="GO" id="GO:0005524">
    <property type="term" value="F:ATP binding"/>
    <property type="evidence" value="ECO:0007669"/>
    <property type="project" value="UniProtKB-UniRule"/>
</dbReference>
<evidence type="ECO:0000313" key="6">
    <source>
        <dbReference type="Proteomes" id="UP000095768"/>
    </source>
</evidence>
<organism evidence="4 6">
    <name type="scientific">Staphylococcus caeli</name>
    <dbReference type="NCBI Taxonomy" id="2201815"/>
    <lineage>
        <taxon>Bacteria</taxon>
        <taxon>Bacillati</taxon>
        <taxon>Bacillota</taxon>
        <taxon>Bacilli</taxon>
        <taxon>Bacillales</taxon>
        <taxon>Staphylococcaceae</taxon>
        <taxon>Staphylococcus</taxon>
    </lineage>
</organism>
<dbReference type="RefSeq" id="WP_069996324.1">
    <property type="nucleotide sequence ID" value="NZ_FMPG01000014.1"/>
</dbReference>
<evidence type="ECO:0000313" key="4">
    <source>
        <dbReference type="EMBL" id="SCT37275.1"/>
    </source>
</evidence>
<evidence type="ECO:0000256" key="1">
    <source>
        <dbReference type="PROSITE-ProRule" id="PRU00409"/>
    </source>
</evidence>
<sequence>MKNDRSLRPKLTLSDLYDTQIVYTSRPSYISNPWLEPEEHQSNFLTGRELIIANHMPVIVHEASVTDKLALLFEAVGKSMPTNVIRFKDQKSYEQTLKTLATKEDKKIYFQYIHGDDILTKDYYALDKDVFVALNNKSRIPEWTNNQYLPKREVVEINEFAEAVSSWEFPFVLKPGDDLPTAGGYGVMICYNEADLTKAKQRIEKAKDQTDTMIIEQKIEAVANYCVQFAYSEQEGIRYIGTSDQITDDYGYYSGNENAKDVPEKVIQAGQEIMEIGVANGYFGVAGFDLLLDEHGDVFAIDLNFRQNGSTSMLLLEPILQEGYHKFFSYVAPCDNQHFFNIILKYVRKGVLFPLSYYDGDWYDNESVASRFGCIWHAKHKAEVEKLEQQFLQELQQNHEFS</sequence>
<dbReference type="PROSITE" id="PS50975">
    <property type="entry name" value="ATP_GRASP"/>
    <property type="match status" value="1"/>
</dbReference>
<dbReference type="Proteomes" id="UP000095412">
    <property type="component" value="Unassembled WGS sequence"/>
</dbReference>
<dbReference type="PANTHER" id="PTHR37018:SF1">
    <property type="entry name" value="CULTURE SPECIFIC PROTEIN, PUTATIVE (AFU_ORTHOLOGUE AFUA_2G00130)-RELATED"/>
    <property type="match status" value="1"/>
</dbReference>
<gene>
    <name evidence="4" type="ORF">SAMEA2297795_02371</name>
    <name evidence="3" type="ORF">SAMEA2297796_02169</name>
</gene>
<evidence type="ECO:0000313" key="5">
    <source>
        <dbReference type="Proteomes" id="UP000095412"/>
    </source>
</evidence>
<keyword evidence="5" id="KW-1185">Reference proteome</keyword>
<keyword evidence="1" id="KW-0547">Nucleotide-binding</keyword>
<dbReference type="OrthoDB" id="7839480at2"/>
<dbReference type="Gene3D" id="3.30.470.20">
    <property type="entry name" value="ATP-grasp fold, B domain"/>
    <property type="match status" value="1"/>
</dbReference>
<dbReference type="SUPFAM" id="SSF56059">
    <property type="entry name" value="Glutathione synthetase ATP-binding domain-like"/>
    <property type="match status" value="1"/>
</dbReference>
<dbReference type="PANTHER" id="PTHR37018">
    <property type="entry name" value="CULTURE SPECIFIC PROTEIN, PUTATIVE (AFU_ORTHOLOGUE AFUA_2G00130)-RELATED"/>
    <property type="match status" value="1"/>
</dbReference>